<organism evidence="1 2">
    <name type="scientific">Holotrichia oblita</name>
    <name type="common">Chafer beetle</name>
    <dbReference type="NCBI Taxonomy" id="644536"/>
    <lineage>
        <taxon>Eukaryota</taxon>
        <taxon>Metazoa</taxon>
        <taxon>Ecdysozoa</taxon>
        <taxon>Arthropoda</taxon>
        <taxon>Hexapoda</taxon>
        <taxon>Insecta</taxon>
        <taxon>Pterygota</taxon>
        <taxon>Neoptera</taxon>
        <taxon>Endopterygota</taxon>
        <taxon>Coleoptera</taxon>
        <taxon>Polyphaga</taxon>
        <taxon>Scarabaeiformia</taxon>
        <taxon>Scarabaeidae</taxon>
        <taxon>Melolonthinae</taxon>
        <taxon>Holotrichia</taxon>
    </lineage>
</organism>
<keyword evidence="1" id="KW-0808">Transferase</keyword>
<gene>
    <name evidence="1" type="ORF">MML48_3g00005009</name>
</gene>
<comment type="caution">
    <text evidence="1">The sequence shown here is derived from an EMBL/GenBank/DDBJ whole genome shotgun (WGS) entry which is preliminary data.</text>
</comment>
<name>A0ACB9TCX5_HOLOL</name>
<dbReference type="Proteomes" id="UP001056778">
    <property type="component" value="Chromosome 3"/>
</dbReference>
<evidence type="ECO:0000313" key="2">
    <source>
        <dbReference type="Proteomes" id="UP001056778"/>
    </source>
</evidence>
<keyword evidence="2" id="KW-1185">Reference proteome</keyword>
<dbReference type="EMBL" id="CM043017">
    <property type="protein sequence ID" value="KAI4464653.1"/>
    <property type="molecule type" value="Genomic_DNA"/>
</dbReference>
<proteinExistence type="predicted"/>
<sequence length="1661" mass="185787">MDEYNDEEDKENATSEVESPALKDMSLDQLCGLLKFALKRMAQCNDSEPFLRPVNEIEFPDYKKYIVQPMDLSRMQRNIRDNLYGSTNAFQADARWLLHNSIIFNSYQSKLTTIAKALFKVCKQEMGEIENCPTCYLNANTKKNWFVDVCPKPHILLWAKLKGFPYWPAKAMSTNSQGMVDVRFFGAHDRAWVPFKECFLYSLKDPNSHKQMKNDIIECVKELEVHIENLKEVYGEFNYAPYRTPYDPENEVQQLQLLLPTYKPAYHTSVPRKFLKIDTLLKKKTIIDRTPSEKQSSKTPDSTSLEKLDKMQVDNKEIEGYGTEEEMEVDGDGDSHVEGREKSISRRTSSSNARPASMNSQISRRNSDLSMKSDISRISNISDKITTVDPTDTLEIDLSVDDSHKNATPEKTPSPDSKKSQEQSALKISDKLMKRLSETGSKEPDSTEKMDITQESRDNMSESFDSLDDTEKSIIESEGRPSRSDINEVILGSPLDGVQVLKVNPNSKSPVETNTDSSEDPSAELLKKIENQLEKSDENLPGLTINKEVEQKDPPTQTETKSPTPPVTPKGSEAEKNMNSDKTNDNQSPADDLLEEMYSESVDASGLSKNEKEINKKKIENKTPADHAIGSNKRKRADENENTEGAPQNKFIKVVDINVIRKLQSGSSLTVRHDNSILKNRLATIKSPSVKETKKTEVKTVQKSVSEKMDTTLPTTIEIKSEPNSDAENENDREDIEAKKQYLSALNISEKVKNTPKPAEKEVSRVKTRTDSANSSKAAAAARMSKEIKPSRNTPPINQATKTNQSNQSNQNVQEKKDTLPRLIKQLPPKQRARKSFPRPLNSSPKPIQPTRTESALPKKVTPPPQPKSTQLESQTTNSNLVILTQQPQSVNTLTVLPSNQTLAYTGSMSNPILTMVQTPPFGNFIVPTTALNPVPPLNPISDRMSGSTTVVSQSEASGLALNGLIASAHALFTNAAQDNANCSSTTMNTATCTTTSTVMTPLVSVTAPSSSNMNTITILNGQTTLPTLIGNKTPSTEINEDFSYLSGYVPDSISKSISEMIHRAPPKLKPRPPGPLSNSYDSGVTSAAGRVTSVVNSVAHKLTDYFRGMLIETLNDIGTMGNPESIITSLRLENERLKHKHAEEMLEVKKNVNSILRDIQKSIIDERERVIEETKAACEIETIKRIEEAKGKQWCANCLKEAQFYCCWNTSYCDYPCQLKHWPKHLSKCTQNNSNASSSDNPAMAKLVTPFILRKSAPPKTFTNKPVVSSKANKEVTHKSSPNNKAASGTLKTPSVNKNASKPPVHLPTSVSLSGSKLLNFNKAKTVSKMGSATSNSSSVVTTSSPKFTITPIKQKVLLMGKSGSGKTSMRSIIFANYIARDTRRLGATIDVEHSHVRFLGNLVLNLWDCGGQEAFMENYFASQRDNIFKNVEVLIYVFDVESRELEKDMHYYQTCLEAILQNSREAKIFCLIHKMDLVAEDQRDIIFQEREVDLKRLSKPLECTCFRTSIWDETLYRAWSSIVYMLIPNVKALENSLQQFANIVDADEVLLFERATFLVISHCQRKPHRDVHRFEKVSNIIKQFKLSCSKLAAQFQSMEVRNSAFAAYIDLFTSNTYVMVCMSDPQIPSEVTLINIKNARKHFEKLEKVSSSTPNIAHR</sequence>
<protein>
    <submittedName>
        <fullName evidence="1">Protein kinase c-binding protein 1</fullName>
    </submittedName>
</protein>
<accession>A0ACB9TCX5</accession>
<reference evidence="1" key="1">
    <citation type="submission" date="2022-04" db="EMBL/GenBank/DDBJ databases">
        <title>Chromosome-scale genome assembly of Holotrichia oblita Faldermann.</title>
        <authorList>
            <person name="Rongchong L."/>
        </authorList>
    </citation>
    <scope>NUCLEOTIDE SEQUENCE</scope>
    <source>
        <strain evidence="1">81SQS9</strain>
    </source>
</reference>
<evidence type="ECO:0000313" key="1">
    <source>
        <dbReference type="EMBL" id="KAI4464653.1"/>
    </source>
</evidence>
<keyword evidence="1" id="KW-0418">Kinase</keyword>